<dbReference type="PROSITE" id="PS51257">
    <property type="entry name" value="PROKAR_LIPOPROTEIN"/>
    <property type="match status" value="1"/>
</dbReference>
<dbReference type="EMBL" id="NIOJ01000013">
    <property type="protein sequence ID" value="PNU00100.1"/>
    <property type="molecule type" value="Genomic_DNA"/>
</dbReference>
<dbReference type="GO" id="GO:0009253">
    <property type="term" value="P:peptidoglycan catabolic process"/>
    <property type="evidence" value="ECO:0007669"/>
    <property type="project" value="InterPro"/>
</dbReference>
<feature type="domain" description="MurNAc-LAA" evidence="2">
    <location>
        <begin position="123"/>
        <end position="238"/>
    </location>
</feature>
<dbReference type="Pfam" id="PF01520">
    <property type="entry name" value="Amidase_3"/>
    <property type="match status" value="1"/>
</dbReference>
<dbReference type="KEGG" id="cthd:CDO33_15750"/>
<dbReference type="PANTHER" id="PTHR30404">
    <property type="entry name" value="N-ACETYLMURAMOYL-L-ALANINE AMIDASE"/>
    <property type="match status" value="1"/>
</dbReference>
<dbReference type="InterPro" id="IPR050695">
    <property type="entry name" value="N-acetylmuramoyl_amidase_3"/>
</dbReference>
<dbReference type="RefSeq" id="WP_103081036.1">
    <property type="nucleotide sequence ID" value="NZ_NIOJ01000013.1"/>
</dbReference>
<dbReference type="PANTHER" id="PTHR30404:SF0">
    <property type="entry name" value="N-ACETYLMURAMOYL-L-ALANINE AMIDASE AMIC"/>
    <property type="match status" value="1"/>
</dbReference>
<protein>
    <recommendedName>
        <fullName evidence="2">MurNAc-LAA domain-containing protein</fullName>
    </recommendedName>
</protein>
<keyword evidence="1" id="KW-0378">Hydrolase</keyword>
<evidence type="ECO:0000256" key="1">
    <source>
        <dbReference type="ARBA" id="ARBA00022801"/>
    </source>
</evidence>
<organism evidence="3 4">
    <name type="scientific">Clostridium thermosuccinogenes</name>
    <dbReference type="NCBI Taxonomy" id="84032"/>
    <lineage>
        <taxon>Bacteria</taxon>
        <taxon>Bacillati</taxon>
        <taxon>Bacillota</taxon>
        <taxon>Clostridia</taxon>
        <taxon>Eubacteriales</taxon>
        <taxon>Clostridiaceae</taxon>
        <taxon>Clostridium</taxon>
    </lineage>
</organism>
<dbReference type="OrthoDB" id="9813450at2"/>
<dbReference type="GO" id="GO:0008745">
    <property type="term" value="F:N-acetylmuramoyl-L-alanine amidase activity"/>
    <property type="evidence" value="ECO:0007669"/>
    <property type="project" value="InterPro"/>
</dbReference>
<dbReference type="SUPFAM" id="SSF53187">
    <property type="entry name" value="Zn-dependent exopeptidases"/>
    <property type="match status" value="1"/>
</dbReference>
<dbReference type="CDD" id="cd02696">
    <property type="entry name" value="MurNAc-LAA"/>
    <property type="match status" value="1"/>
</dbReference>
<dbReference type="Proteomes" id="UP000236151">
    <property type="component" value="Unassembled WGS sequence"/>
</dbReference>
<dbReference type="AlphaFoldDB" id="A0A2K2FMT9"/>
<comment type="caution">
    <text evidence="3">The sequence shown here is derived from an EMBL/GenBank/DDBJ whole genome shotgun (WGS) entry which is preliminary data.</text>
</comment>
<evidence type="ECO:0000259" key="2">
    <source>
        <dbReference type="SMART" id="SM00646"/>
    </source>
</evidence>
<reference evidence="3 4" key="1">
    <citation type="submission" date="2017-06" db="EMBL/GenBank/DDBJ databases">
        <title>Investigating the central metabolism of Clostridium thermosuccinogenes.</title>
        <authorList>
            <person name="Koendjbiharie J.G."/>
            <person name="van Kranenburg R."/>
        </authorList>
    </citation>
    <scope>NUCLEOTIDE SEQUENCE [LARGE SCALE GENOMIC DNA]</scope>
    <source>
        <strain evidence="3 4">DSM 5806</strain>
    </source>
</reference>
<proteinExistence type="predicted"/>
<name>A0A2K2FMT9_9CLOT</name>
<dbReference type="InterPro" id="IPR002508">
    <property type="entry name" value="MurNAc-LAA_cat"/>
</dbReference>
<evidence type="ECO:0000313" key="3">
    <source>
        <dbReference type="EMBL" id="PNU00100.1"/>
    </source>
</evidence>
<dbReference type="GO" id="GO:0030288">
    <property type="term" value="C:outer membrane-bounded periplasmic space"/>
    <property type="evidence" value="ECO:0007669"/>
    <property type="project" value="TreeGrafter"/>
</dbReference>
<dbReference type="SMART" id="SM00646">
    <property type="entry name" value="Ami_3"/>
    <property type="match status" value="1"/>
</dbReference>
<gene>
    <name evidence="3" type="ORF">CDQ84_07115</name>
</gene>
<accession>A0A2K2FMT9</accession>
<sequence length="280" mass="31293">MMMVGKRIIFLIHNKSKKYLFIIPAVLLAVILACSAILANTLHNPLAGKYIIIDPGHGGIDSGTSDASGFAEKNINLEISLKLKEVLESKDAIVDMTRDRDIALDDRNNLSTSRHRRDLLARVEMFNSGKYDLFISIHVNRSSNPKAAGPITLYSTNLPSSALLASSIQEKLNSLMNETYNTKIDRSPVKADFFILKHSNIPGVLVETGFISNSKDKKLLQTFEYQEKLSKFICSGIAEYFRSLEEFNKNNLKDDAPNPAEPADEYIIPGELYDIQLVRN</sequence>
<dbReference type="Gene3D" id="3.40.630.40">
    <property type="entry name" value="Zn-dependent exopeptidases"/>
    <property type="match status" value="1"/>
</dbReference>
<evidence type="ECO:0000313" key="4">
    <source>
        <dbReference type="Proteomes" id="UP000236151"/>
    </source>
</evidence>
<keyword evidence="4" id="KW-1185">Reference proteome</keyword>